<dbReference type="RefSeq" id="WP_099137288.1">
    <property type="nucleotide sequence ID" value="NZ_CAWNNJ010000101.1"/>
</dbReference>
<dbReference type="InterPro" id="IPR018004">
    <property type="entry name" value="KilA/APSES_HTH"/>
</dbReference>
<feature type="domain" description="KilA-N" evidence="1">
    <location>
        <begin position="3"/>
        <end position="115"/>
    </location>
</feature>
<dbReference type="PROSITE" id="PS51301">
    <property type="entry name" value="KILA_N"/>
    <property type="match status" value="1"/>
</dbReference>
<evidence type="ECO:0000259" key="1">
    <source>
        <dbReference type="PROSITE" id="PS51301"/>
    </source>
</evidence>
<dbReference type="Proteomes" id="UP000225833">
    <property type="component" value="Unassembled WGS sequence"/>
</dbReference>
<sequence length="210" mass="23339">MKGKLLPMVVGVEITTDSEGRFNLNALHKASGENENKAPNQWLRTKYAKELIAELEAKLLKNNQTAYLQSGQKAIDVNNGGTSPGTYAHELIAVSYAGWIRPDFQLDVNQAFIDFKSGKSGISINALPSLDHMVGKFDELRHQLTRDEKKEAELLSVCSQIMNARKKTKGKRQKMISALKEAGQMSIGLMGTVKKNNDQDKHLEESSHDQ</sequence>
<protein>
    <submittedName>
        <fullName evidence="2">DNA-binding protein</fullName>
    </submittedName>
</protein>
<dbReference type="InterPro" id="IPR017880">
    <property type="entry name" value="KilA_N"/>
</dbReference>
<dbReference type="EMBL" id="NIBS01000033">
    <property type="protein sequence ID" value="PHM23738.1"/>
    <property type="molecule type" value="Genomic_DNA"/>
</dbReference>
<organism evidence="2 3">
    <name type="scientific">Xenorhabdus budapestensis</name>
    <dbReference type="NCBI Taxonomy" id="290110"/>
    <lineage>
        <taxon>Bacteria</taxon>
        <taxon>Pseudomonadati</taxon>
        <taxon>Pseudomonadota</taxon>
        <taxon>Gammaproteobacteria</taxon>
        <taxon>Enterobacterales</taxon>
        <taxon>Morganellaceae</taxon>
        <taxon>Xenorhabdus</taxon>
    </lineage>
</organism>
<evidence type="ECO:0000313" key="2">
    <source>
        <dbReference type="EMBL" id="PHM23738.1"/>
    </source>
</evidence>
<dbReference type="OrthoDB" id="5298460at2"/>
<dbReference type="SMART" id="SM01252">
    <property type="entry name" value="KilA-N"/>
    <property type="match status" value="1"/>
</dbReference>
<name>A0A2D0IPF4_XENBU</name>
<keyword evidence="2" id="KW-0238">DNA-binding</keyword>
<dbReference type="GO" id="GO:0003677">
    <property type="term" value="F:DNA binding"/>
    <property type="evidence" value="ECO:0007669"/>
    <property type="project" value="UniProtKB-KW"/>
</dbReference>
<comment type="caution">
    <text evidence="2">The sequence shown here is derived from an EMBL/GenBank/DDBJ whole genome shotgun (WGS) entry which is preliminary data.</text>
</comment>
<evidence type="ECO:0000313" key="3">
    <source>
        <dbReference type="Proteomes" id="UP000225833"/>
    </source>
</evidence>
<reference evidence="2 3" key="1">
    <citation type="journal article" date="2017" name="Nat. Microbiol.">
        <title>Natural product diversity associated with the nematode symbionts Photorhabdus and Xenorhabdus.</title>
        <authorList>
            <person name="Tobias N.J."/>
            <person name="Wolff H."/>
            <person name="Djahanschiri B."/>
            <person name="Grundmann F."/>
            <person name="Kronenwerth M."/>
            <person name="Shi Y.M."/>
            <person name="Simonyi S."/>
            <person name="Grun P."/>
            <person name="Shapiro-Ilan D."/>
            <person name="Pidot S.J."/>
            <person name="Stinear T.P."/>
            <person name="Ebersberger I."/>
            <person name="Bode H.B."/>
        </authorList>
    </citation>
    <scope>NUCLEOTIDE SEQUENCE [LARGE SCALE GENOMIC DNA]</scope>
    <source>
        <strain evidence="2 3">DSM 16342</strain>
    </source>
</reference>
<gene>
    <name evidence="2" type="ORF">Xbud_03509</name>
</gene>
<accession>A0A2D0IPF4</accession>
<dbReference type="AlphaFoldDB" id="A0A2D0IPF4"/>
<proteinExistence type="predicted"/>
<dbReference type="Pfam" id="PF04383">
    <property type="entry name" value="KilA-N"/>
    <property type="match status" value="1"/>
</dbReference>